<reference evidence="2" key="2">
    <citation type="submission" date="2023-01" db="EMBL/GenBank/DDBJ databases">
        <title>Draft genome sequence of Litoribrevibacter albus strain NBRC 110071.</title>
        <authorList>
            <person name="Sun Q."/>
            <person name="Mori K."/>
        </authorList>
    </citation>
    <scope>NUCLEOTIDE SEQUENCE</scope>
    <source>
        <strain evidence="2">NBRC 110071</strain>
    </source>
</reference>
<feature type="signal peptide" evidence="1">
    <location>
        <begin position="1"/>
        <end position="24"/>
    </location>
</feature>
<keyword evidence="3" id="KW-1185">Reference proteome</keyword>
<feature type="chain" id="PRO_5041302923" description="Outer membrane beta-barrel protein" evidence="1">
    <location>
        <begin position="25"/>
        <end position="452"/>
    </location>
</feature>
<evidence type="ECO:0008006" key="4">
    <source>
        <dbReference type="Google" id="ProtNLM"/>
    </source>
</evidence>
<dbReference type="EMBL" id="BSNM01000003">
    <property type="protein sequence ID" value="GLQ30015.1"/>
    <property type="molecule type" value="Genomic_DNA"/>
</dbReference>
<accession>A0AA37S6C3</accession>
<reference evidence="2" key="1">
    <citation type="journal article" date="2014" name="Int. J. Syst. Evol. Microbiol.">
        <title>Complete genome sequence of Corynebacterium casei LMG S-19264T (=DSM 44701T), isolated from a smear-ripened cheese.</title>
        <authorList>
            <consortium name="US DOE Joint Genome Institute (JGI-PGF)"/>
            <person name="Walter F."/>
            <person name="Albersmeier A."/>
            <person name="Kalinowski J."/>
            <person name="Ruckert C."/>
        </authorList>
    </citation>
    <scope>NUCLEOTIDE SEQUENCE</scope>
    <source>
        <strain evidence="2">NBRC 110071</strain>
    </source>
</reference>
<dbReference type="AlphaFoldDB" id="A0AA37S6C3"/>
<dbReference type="Proteomes" id="UP001161389">
    <property type="component" value="Unassembled WGS sequence"/>
</dbReference>
<dbReference type="RefSeq" id="WP_284378372.1">
    <property type="nucleotide sequence ID" value="NZ_BSNM01000003.1"/>
</dbReference>
<protein>
    <recommendedName>
        <fullName evidence="4">Outer membrane beta-barrel protein</fullName>
    </recommendedName>
</protein>
<sequence length="452" mass="51930">MWSGKFNLLFISALLVFVSLPSEGDESNQTSSPDLWADFPEETSAGNDWSDTESASSPWNVLIFTEVLVGGFTNEGLFEDNLYGDDASALENRWQVNANRYFGTSFFNASIELLADEVDDNHLQLLVRELYVDHNLRKDLSLRAGQQVLTWGTGDFVFLNDLFAKDWQAMFSGRDDAYLKASSASIKLTYYHNVANLDFVWTPIFTSDHYINGERFGYFSPMSGETSSQTFTAKEPDTQLEHGEFAFRLFKTVDGIEYALYGYRGFYKQPLGFDPVEGRNTFPRLNSWGASVRSSLGAGIANMEIAYWDSREDRSGDDPLIPNSKWQTLLGYEQELIQKLTLGMQWWLQITENYDAQKANSPQPDYHQSKYHHTLTARITYLTLSDKLTWSLFSFYSPSSDDFYLKPKVSYRRDDHWLFELGGNLFGGADEYTQWGQFEESSNIYTRVRYHF</sequence>
<evidence type="ECO:0000313" key="3">
    <source>
        <dbReference type="Proteomes" id="UP001161389"/>
    </source>
</evidence>
<keyword evidence="1" id="KW-0732">Signal</keyword>
<name>A0AA37S6C3_9GAMM</name>
<proteinExistence type="predicted"/>
<evidence type="ECO:0000313" key="2">
    <source>
        <dbReference type="EMBL" id="GLQ30015.1"/>
    </source>
</evidence>
<gene>
    <name evidence="2" type="ORF">GCM10007876_04930</name>
</gene>
<organism evidence="2 3">
    <name type="scientific">Litoribrevibacter albus</name>
    <dbReference type="NCBI Taxonomy" id="1473156"/>
    <lineage>
        <taxon>Bacteria</taxon>
        <taxon>Pseudomonadati</taxon>
        <taxon>Pseudomonadota</taxon>
        <taxon>Gammaproteobacteria</taxon>
        <taxon>Oceanospirillales</taxon>
        <taxon>Oceanospirillaceae</taxon>
        <taxon>Litoribrevibacter</taxon>
    </lineage>
</organism>
<comment type="caution">
    <text evidence="2">The sequence shown here is derived from an EMBL/GenBank/DDBJ whole genome shotgun (WGS) entry which is preliminary data.</text>
</comment>
<evidence type="ECO:0000256" key="1">
    <source>
        <dbReference type="SAM" id="SignalP"/>
    </source>
</evidence>